<evidence type="ECO:0000256" key="3">
    <source>
        <dbReference type="ARBA" id="ARBA00023274"/>
    </source>
</evidence>
<dbReference type="NCBIfam" id="TIGR00012">
    <property type="entry name" value="L29"/>
    <property type="match status" value="1"/>
</dbReference>
<dbReference type="InterPro" id="IPR036049">
    <property type="entry name" value="Ribosomal_uL29_sf"/>
</dbReference>
<keyword evidence="7" id="KW-1185">Reference proteome</keyword>
<dbReference type="SUPFAM" id="SSF46561">
    <property type="entry name" value="Ribosomal protein L29 (L29p)"/>
    <property type="match status" value="1"/>
</dbReference>
<keyword evidence="2 5" id="KW-0689">Ribosomal protein</keyword>
<dbReference type="EMBL" id="CP115156">
    <property type="protein sequence ID" value="WBL31258.1"/>
    <property type="molecule type" value="Genomic_DNA"/>
</dbReference>
<dbReference type="Gene3D" id="1.10.287.310">
    <property type="match status" value="1"/>
</dbReference>
<accession>A0ABY7M488</accession>
<proteinExistence type="inferred from homology"/>
<protein>
    <recommendedName>
        <fullName evidence="4 5">Large ribosomal subunit protein uL29</fullName>
    </recommendedName>
</protein>
<dbReference type="InterPro" id="IPR001854">
    <property type="entry name" value="Ribosomal_uL29"/>
</dbReference>
<name>A0ABY7M488_9MOLU</name>
<organism evidence="6 7">
    <name type="scientific">Candidatus Phytoplasma sacchari</name>
    <dbReference type="NCBI Taxonomy" id="2609813"/>
    <lineage>
        <taxon>Bacteria</taxon>
        <taxon>Bacillati</taxon>
        <taxon>Mycoplasmatota</taxon>
        <taxon>Mollicutes</taxon>
        <taxon>Acholeplasmatales</taxon>
        <taxon>Acholeplasmataceae</taxon>
        <taxon>Candidatus Phytoplasma</taxon>
        <taxon>16SrXI (Rice yellow dwarf group)</taxon>
    </lineage>
</organism>
<sequence>MKIEEIRKLSDSEIKEKIYILQKKLFDNKIKIDLTKIKDTSVLKKNRKIISRMKTIIREREILKEHNNR</sequence>
<evidence type="ECO:0000256" key="5">
    <source>
        <dbReference type="HAMAP-Rule" id="MF_00374"/>
    </source>
</evidence>
<dbReference type="GO" id="GO:0005840">
    <property type="term" value="C:ribosome"/>
    <property type="evidence" value="ECO:0007669"/>
    <property type="project" value="UniProtKB-KW"/>
</dbReference>
<keyword evidence="3 5" id="KW-0687">Ribonucleoprotein</keyword>
<dbReference type="HAMAP" id="MF_00374">
    <property type="entry name" value="Ribosomal_uL29"/>
    <property type="match status" value="1"/>
</dbReference>
<reference evidence="6" key="1">
    <citation type="submission" date="2022-12" db="EMBL/GenBank/DDBJ databases">
        <title>Genomic Characterization of Candidatus Phytoplasma sacchari in China.</title>
        <authorList>
            <person name="Zhang R.-Y."/>
        </authorList>
    </citation>
    <scope>NUCLEOTIDE SEQUENCE [LARGE SCALE GENOMIC DNA]</scope>
    <source>
        <strain evidence="6">SCWL1</strain>
    </source>
</reference>
<dbReference type="Pfam" id="PF00831">
    <property type="entry name" value="Ribosomal_L29"/>
    <property type="match status" value="1"/>
</dbReference>
<evidence type="ECO:0000313" key="6">
    <source>
        <dbReference type="EMBL" id="WBL31258.1"/>
    </source>
</evidence>
<evidence type="ECO:0000313" key="7">
    <source>
        <dbReference type="Proteomes" id="UP001210120"/>
    </source>
</evidence>
<comment type="similarity">
    <text evidence="1 5">Belongs to the universal ribosomal protein uL29 family.</text>
</comment>
<dbReference type="Proteomes" id="UP001210120">
    <property type="component" value="Chromosome"/>
</dbReference>
<evidence type="ECO:0000256" key="4">
    <source>
        <dbReference type="ARBA" id="ARBA00035204"/>
    </source>
</evidence>
<evidence type="ECO:0000256" key="2">
    <source>
        <dbReference type="ARBA" id="ARBA00022980"/>
    </source>
</evidence>
<evidence type="ECO:0000256" key="1">
    <source>
        <dbReference type="ARBA" id="ARBA00009254"/>
    </source>
</evidence>
<gene>
    <name evidence="5 6" type="primary">rpmC</name>
    <name evidence="6" type="ORF">O7R10_01430</name>
</gene>